<keyword evidence="3" id="KW-1185">Reference proteome</keyword>
<feature type="domain" description="SHOCT" evidence="1">
    <location>
        <begin position="37"/>
        <end position="62"/>
    </location>
</feature>
<proteinExistence type="predicted"/>
<name>A0ABW8TQ03_9CLOT</name>
<dbReference type="InterPro" id="IPR018649">
    <property type="entry name" value="SHOCT"/>
</dbReference>
<reference evidence="2 3" key="1">
    <citation type="submission" date="2024-11" db="EMBL/GenBank/DDBJ databases">
        <authorList>
            <person name="Heng Y.C."/>
            <person name="Lim A.C.H."/>
            <person name="Lee J.K.Y."/>
            <person name="Kittelmann S."/>
        </authorList>
    </citation>
    <scope>NUCLEOTIDE SEQUENCE [LARGE SCALE GENOMIC DNA]</scope>
    <source>
        <strain evidence="2 3">WILCCON 0202</strain>
    </source>
</reference>
<evidence type="ECO:0000313" key="3">
    <source>
        <dbReference type="Proteomes" id="UP001623661"/>
    </source>
</evidence>
<dbReference type="Proteomes" id="UP001623661">
    <property type="component" value="Unassembled WGS sequence"/>
</dbReference>
<dbReference type="Pfam" id="PF09851">
    <property type="entry name" value="SHOCT"/>
    <property type="match status" value="1"/>
</dbReference>
<dbReference type="RefSeq" id="WP_406763307.1">
    <property type="nucleotide sequence ID" value="NZ_JBJHZY010000001.1"/>
</dbReference>
<dbReference type="EMBL" id="JBJHZY010000001">
    <property type="protein sequence ID" value="MFL0266678.1"/>
    <property type="molecule type" value="Genomic_DNA"/>
</dbReference>
<comment type="caution">
    <text evidence="2">The sequence shown here is derived from an EMBL/GenBank/DDBJ whole genome shotgun (WGS) entry which is preliminary data.</text>
</comment>
<sequence>MMFILLIIFAVLIFSIFNTTSQGNNIIFRKNENSNSAIDILDKRFASGEISEEEYIKRKTILKGK</sequence>
<protein>
    <submittedName>
        <fullName evidence="2">SHOCT domain-containing protein</fullName>
    </submittedName>
</protein>
<gene>
    <name evidence="2" type="ORF">ACJDUH_01095</name>
</gene>
<accession>A0ABW8TQ03</accession>
<evidence type="ECO:0000259" key="1">
    <source>
        <dbReference type="Pfam" id="PF09851"/>
    </source>
</evidence>
<evidence type="ECO:0000313" key="2">
    <source>
        <dbReference type="EMBL" id="MFL0266678.1"/>
    </source>
</evidence>
<organism evidence="2 3">
    <name type="scientific">Candidatus Clostridium radicumherbarum</name>
    <dbReference type="NCBI Taxonomy" id="3381662"/>
    <lineage>
        <taxon>Bacteria</taxon>
        <taxon>Bacillati</taxon>
        <taxon>Bacillota</taxon>
        <taxon>Clostridia</taxon>
        <taxon>Eubacteriales</taxon>
        <taxon>Clostridiaceae</taxon>
        <taxon>Clostridium</taxon>
    </lineage>
</organism>